<protein>
    <recommendedName>
        <fullName evidence="3">Reverse transcriptase domain-containing protein</fullName>
    </recommendedName>
</protein>
<dbReference type="Proteomes" id="UP001633002">
    <property type="component" value="Unassembled WGS sequence"/>
</dbReference>
<comment type="caution">
    <text evidence="1">The sequence shown here is derived from an EMBL/GenBank/DDBJ whole genome shotgun (WGS) entry which is preliminary data.</text>
</comment>
<dbReference type="PANTHER" id="PTHR31635">
    <property type="entry name" value="REVERSE TRANSCRIPTASE DOMAIN-CONTAINING PROTEIN-RELATED"/>
    <property type="match status" value="1"/>
</dbReference>
<evidence type="ECO:0008006" key="3">
    <source>
        <dbReference type="Google" id="ProtNLM"/>
    </source>
</evidence>
<sequence length="133" mass="15224">MTTIEIDSGQLVEDQEDILEEEQKYYQKLYSADEETTEMLESRRVVVGRIDRRISTEDNVTLEEVPSEELITSIVMEMPKEKLPGIDGVMIVAKIIAIRLKEKLPRIIDTQQTGFVAGRNIIDNIMSLRLGQE</sequence>
<keyword evidence="2" id="KW-1185">Reference proteome</keyword>
<gene>
    <name evidence="1" type="ORF">R1sor_003688</name>
</gene>
<accession>A0ABD3H4G9</accession>
<dbReference type="AlphaFoldDB" id="A0ABD3H4G9"/>
<evidence type="ECO:0000313" key="1">
    <source>
        <dbReference type="EMBL" id="KAL3685666.1"/>
    </source>
</evidence>
<reference evidence="1 2" key="1">
    <citation type="submission" date="2024-09" db="EMBL/GenBank/DDBJ databases">
        <title>Chromosome-scale assembly of Riccia sorocarpa.</title>
        <authorList>
            <person name="Paukszto L."/>
        </authorList>
    </citation>
    <scope>NUCLEOTIDE SEQUENCE [LARGE SCALE GENOMIC DNA]</scope>
    <source>
        <strain evidence="1">LP-2024</strain>
        <tissue evidence="1">Aerial parts of the thallus</tissue>
    </source>
</reference>
<evidence type="ECO:0000313" key="2">
    <source>
        <dbReference type="Proteomes" id="UP001633002"/>
    </source>
</evidence>
<proteinExistence type="predicted"/>
<dbReference type="PANTHER" id="PTHR31635:SF196">
    <property type="entry name" value="REVERSE TRANSCRIPTASE DOMAIN-CONTAINING PROTEIN-RELATED"/>
    <property type="match status" value="1"/>
</dbReference>
<organism evidence="1 2">
    <name type="scientific">Riccia sorocarpa</name>
    <dbReference type="NCBI Taxonomy" id="122646"/>
    <lineage>
        <taxon>Eukaryota</taxon>
        <taxon>Viridiplantae</taxon>
        <taxon>Streptophyta</taxon>
        <taxon>Embryophyta</taxon>
        <taxon>Marchantiophyta</taxon>
        <taxon>Marchantiopsida</taxon>
        <taxon>Marchantiidae</taxon>
        <taxon>Marchantiales</taxon>
        <taxon>Ricciaceae</taxon>
        <taxon>Riccia</taxon>
    </lineage>
</organism>
<dbReference type="EMBL" id="JBJQOH010000006">
    <property type="protein sequence ID" value="KAL3685666.1"/>
    <property type="molecule type" value="Genomic_DNA"/>
</dbReference>
<name>A0ABD3H4G9_9MARC</name>